<dbReference type="OrthoDB" id="9797176at2"/>
<name>A0A4R2N5Q7_9PAST</name>
<dbReference type="InterPro" id="IPR036986">
    <property type="entry name" value="S4_RNA-bd_sf"/>
</dbReference>
<evidence type="ECO:0000313" key="7">
    <source>
        <dbReference type="EMBL" id="TCP16131.1"/>
    </source>
</evidence>
<dbReference type="AlphaFoldDB" id="A0A4R2N5Q7"/>
<dbReference type="PIRSF" id="PIRSF016821">
    <property type="entry name" value="HSP15"/>
    <property type="match status" value="1"/>
</dbReference>
<sequence>MTDVKQTGDKQGKDKQNRVEQHDDVRLDKWLWAARFYKTRTIAKSMIEGGKVHYNGQRAKTSKLVEVGAKVKLRQGNEEKEVIVLALSTHRRGAAEAQRLYEETLNSIENREKFAFARKANVLSMPHPDRRPNKKERRDLIQFKQINSECYE</sequence>
<keyword evidence="2 4" id="KW-0694">RNA-binding</keyword>
<dbReference type="GO" id="GO:0003677">
    <property type="term" value="F:DNA binding"/>
    <property type="evidence" value="ECO:0007669"/>
    <property type="project" value="UniProtKB-KW"/>
</dbReference>
<evidence type="ECO:0000313" key="8">
    <source>
        <dbReference type="Proteomes" id="UP000295537"/>
    </source>
</evidence>
<protein>
    <recommendedName>
        <fullName evidence="4">Heat shock protein 15</fullName>
    </recommendedName>
</protein>
<dbReference type="SMART" id="SM00363">
    <property type="entry name" value="S4"/>
    <property type="match status" value="1"/>
</dbReference>
<dbReference type="Gene3D" id="3.10.290.10">
    <property type="entry name" value="RNA-binding S4 domain"/>
    <property type="match status" value="1"/>
</dbReference>
<dbReference type="Proteomes" id="UP000295537">
    <property type="component" value="Unassembled WGS sequence"/>
</dbReference>
<feature type="domain" description="RNA-binding S4" evidence="6">
    <location>
        <begin position="25"/>
        <end position="88"/>
    </location>
</feature>
<dbReference type="CDD" id="cd00165">
    <property type="entry name" value="S4"/>
    <property type="match status" value="1"/>
</dbReference>
<feature type="region of interest" description="Disordered" evidence="5">
    <location>
        <begin position="1"/>
        <end position="21"/>
    </location>
</feature>
<evidence type="ECO:0000256" key="2">
    <source>
        <dbReference type="ARBA" id="ARBA00022884"/>
    </source>
</evidence>
<comment type="caution">
    <text evidence="7">The sequence shown here is derived from an EMBL/GenBank/DDBJ whole genome shotgun (WGS) entry which is preliminary data.</text>
</comment>
<evidence type="ECO:0000256" key="4">
    <source>
        <dbReference type="PIRNR" id="PIRNR016821"/>
    </source>
</evidence>
<dbReference type="GO" id="GO:0003727">
    <property type="term" value="F:single-stranded RNA binding"/>
    <property type="evidence" value="ECO:0007669"/>
    <property type="project" value="InterPro"/>
</dbReference>
<dbReference type="RefSeq" id="WP_132501926.1">
    <property type="nucleotide sequence ID" value="NZ_LVXA01000001.1"/>
</dbReference>
<keyword evidence="8" id="KW-1185">Reference proteome</keyword>
<dbReference type="PROSITE" id="PS50889">
    <property type="entry name" value="S4"/>
    <property type="match status" value="1"/>
</dbReference>
<comment type="similarity">
    <text evidence="1 4">Belongs to the HSP15 family.</text>
</comment>
<accession>A0A4R2N5Q7</accession>
<dbReference type="InterPro" id="IPR025708">
    <property type="entry name" value="HSP15"/>
</dbReference>
<dbReference type="EMBL" id="SLXJ01000014">
    <property type="protein sequence ID" value="TCP16131.1"/>
    <property type="molecule type" value="Genomic_DNA"/>
</dbReference>
<gene>
    <name evidence="7" type="ORF">EV693_11449</name>
</gene>
<dbReference type="NCBIfam" id="NF007673">
    <property type="entry name" value="PRK10348.1"/>
    <property type="match status" value="1"/>
</dbReference>
<evidence type="ECO:0000256" key="1">
    <source>
        <dbReference type="ARBA" id="ARBA00008396"/>
    </source>
</evidence>
<reference evidence="7 8" key="1">
    <citation type="submission" date="2019-03" db="EMBL/GenBank/DDBJ databases">
        <title>Genomic Encyclopedia of Type Strains, Phase IV (KMG-IV): sequencing the most valuable type-strain genomes for metagenomic binning, comparative biology and taxonomic classification.</title>
        <authorList>
            <person name="Goeker M."/>
        </authorList>
    </citation>
    <scope>NUCLEOTIDE SEQUENCE [LARGE SCALE GENOMIC DNA]</scope>
    <source>
        <strain evidence="7 8">DSM 16380</strain>
    </source>
</reference>
<keyword evidence="3 4" id="KW-0238">DNA-binding</keyword>
<dbReference type="InterPro" id="IPR002942">
    <property type="entry name" value="S4_RNA-bd"/>
</dbReference>
<evidence type="ECO:0000256" key="5">
    <source>
        <dbReference type="SAM" id="MobiDB-lite"/>
    </source>
</evidence>
<dbReference type="Pfam" id="PF01479">
    <property type="entry name" value="S4"/>
    <property type="match status" value="1"/>
</dbReference>
<proteinExistence type="inferred from homology"/>
<dbReference type="GO" id="GO:0034605">
    <property type="term" value="P:cellular response to heat"/>
    <property type="evidence" value="ECO:0007669"/>
    <property type="project" value="InterPro"/>
</dbReference>
<evidence type="ECO:0000259" key="6">
    <source>
        <dbReference type="SMART" id="SM00363"/>
    </source>
</evidence>
<dbReference type="SUPFAM" id="SSF55174">
    <property type="entry name" value="Alpha-L RNA-binding motif"/>
    <property type="match status" value="1"/>
</dbReference>
<keyword evidence="7" id="KW-0346">Stress response</keyword>
<organism evidence="7 8">
    <name type="scientific">Nicoletella semolina</name>
    <dbReference type="NCBI Taxonomy" id="271160"/>
    <lineage>
        <taxon>Bacteria</taxon>
        <taxon>Pseudomonadati</taxon>
        <taxon>Pseudomonadota</taxon>
        <taxon>Gammaproteobacteria</taxon>
        <taxon>Pasteurellales</taxon>
        <taxon>Pasteurellaceae</taxon>
        <taxon>Nicoletella</taxon>
    </lineage>
</organism>
<dbReference type="GO" id="GO:0043023">
    <property type="term" value="F:ribosomal large subunit binding"/>
    <property type="evidence" value="ECO:0007669"/>
    <property type="project" value="InterPro"/>
</dbReference>
<evidence type="ECO:0000256" key="3">
    <source>
        <dbReference type="ARBA" id="ARBA00023125"/>
    </source>
</evidence>